<dbReference type="GO" id="GO:0004134">
    <property type="term" value="F:4-alpha-glucanotransferase activity"/>
    <property type="evidence" value="ECO:0007669"/>
    <property type="project" value="UniProtKB-EC"/>
</dbReference>
<gene>
    <name evidence="12" type="ORF">SDC9_63960</name>
</gene>
<keyword evidence="6" id="KW-0328">Glycosyltransferase</keyword>
<evidence type="ECO:0000256" key="6">
    <source>
        <dbReference type="ARBA" id="ARBA00022676"/>
    </source>
</evidence>
<keyword evidence="7" id="KW-0808">Transferase</keyword>
<dbReference type="Gene3D" id="3.20.20.80">
    <property type="entry name" value="Glycosidases"/>
    <property type="match status" value="2"/>
</dbReference>
<dbReference type="InterPro" id="IPR013783">
    <property type="entry name" value="Ig-like_fold"/>
</dbReference>
<reference evidence="12" key="1">
    <citation type="submission" date="2019-08" db="EMBL/GenBank/DDBJ databases">
        <authorList>
            <person name="Kucharzyk K."/>
            <person name="Murdoch R.W."/>
            <person name="Higgins S."/>
            <person name="Loffler F."/>
        </authorList>
    </citation>
    <scope>NUCLEOTIDE SEQUENCE</scope>
</reference>
<dbReference type="PANTHER" id="PTHR32518">
    <property type="match status" value="1"/>
</dbReference>
<evidence type="ECO:0000256" key="4">
    <source>
        <dbReference type="ARBA" id="ARBA00012560"/>
    </source>
</evidence>
<dbReference type="SUPFAM" id="SSF51445">
    <property type="entry name" value="(Trans)glycosidases"/>
    <property type="match status" value="1"/>
</dbReference>
<dbReference type="PROSITE" id="PS51166">
    <property type="entry name" value="CBM20"/>
    <property type="match status" value="2"/>
</dbReference>
<comment type="caution">
    <text evidence="12">The sequence shown here is derived from an EMBL/GenBank/DDBJ whole genome shotgun (WGS) entry which is preliminary data.</text>
</comment>
<dbReference type="GO" id="GO:2001070">
    <property type="term" value="F:starch binding"/>
    <property type="evidence" value="ECO:0007669"/>
    <property type="project" value="InterPro"/>
</dbReference>
<dbReference type="InterPro" id="IPR013784">
    <property type="entry name" value="Carb-bd-like_fold"/>
</dbReference>
<name>A0A644XTX7_9ZZZZ</name>
<dbReference type="AlphaFoldDB" id="A0A644XTX7"/>
<comment type="subcellular location">
    <subcellularLocation>
        <location evidence="2">Cytoplasm</location>
    </subcellularLocation>
</comment>
<proteinExistence type="inferred from homology"/>
<evidence type="ECO:0000256" key="3">
    <source>
        <dbReference type="ARBA" id="ARBA00005684"/>
    </source>
</evidence>
<comment type="catalytic activity">
    <reaction evidence="1">
        <text>Transfers a segment of a (1-&gt;4)-alpha-D-glucan to a new position in an acceptor, which may be glucose or a (1-&gt;4)-alpha-D-glucan.</text>
        <dbReference type="EC" id="2.4.1.25"/>
    </reaction>
</comment>
<dbReference type="Gene3D" id="2.60.40.10">
    <property type="entry name" value="Immunoglobulins"/>
    <property type="match status" value="2"/>
</dbReference>
<dbReference type="GO" id="GO:0005975">
    <property type="term" value="P:carbohydrate metabolic process"/>
    <property type="evidence" value="ECO:0007669"/>
    <property type="project" value="InterPro"/>
</dbReference>
<dbReference type="InterPro" id="IPR017853">
    <property type="entry name" value="GH"/>
</dbReference>
<evidence type="ECO:0000256" key="10">
    <source>
        <dbReference type="ARBA" id="ARBA00031501"/>
    </source>
</evidence>
<dbReference type="SMART" id="SM01065">
    <property type="entry name" value="CBM_2"/>
    <property type="match status" value="2"/>
</dbReference>
<dbReference type="InterPro" id="IPR003385">
    <property type="entry name" value="Glyco_hydro_77"/>
</dbReference>
<evidence type="ECO:0000256" key="5">
    <source>
        <dbReference type="ARBA" id="ARBA00022490"/>
    </source>
</evidence>
<dbReference type="Pfam" id="PF02446">
    <property type="entry name" value="Glyco_hydro_77"/>
    <property type="match status" value="1"/>
</dbReference>
<accession>A0A644XTX7</accession>
<evidence type="ECO:0000256" key="7">
    <source>
        <dbReference type="ARBA" id="ARBA00022679"/>
    </source>
</evidence>
<sequence length="888" mass="104385">MKTTISFEIHYNTRPGENIHIIGTIPQLGSGKIENSMEMKYFEGKWKAQIELKKKESFTYSYFLKDEYSQIVPEAGSVRPFIPGSFDSYYLFDNWRPFNDETPFDSDAFKKILCRTKSIESFEYDEILITCTAFNLSENDVVLISGNNNKLGNWNEKRALEMKLQSPGVWYLTFKREELAPYSEYKFILRKGDNYYIWENGINRNLPDYKLLSAQNYSLILNNSINLSSPKPRFAGTAIPVFSLRSTNSCGIGEFLDLIPFADFLSKTGQRVLQILPVNDTTINNNWEDSYPYGAVSIFALHPLYINLKEAGTIKDNEFMQDFNRDIEGINALEEIDYDLVSKLKWRYLKQLFIQDGLKTLRSKEFNQFFNNNSSWLKPYAAFSFLRDLYGTANFSSWNKYSIYDKLAIEILTSSESDSYNDISLYYFIQYHLDRQLKIAHEYVNSKGIILKGDIPIGINRCSVEAWCEPQYFNFNGQAGAPPDDFSVKGQNWGFPTYNWDYMEREGYDWWRRRFQKMAEYFDAYRIDHILGFFRIWEVPSSSIEGLMGFFNPSLPFTADEIRILGYDFNFERDCTPYIRESIIKEYFKDDSTEIISCFFDHIEFDVYRFKPQFSNQRQIDNYFVSNPNHRLLRHKESLFSLITEVLFIQDPYDNNKYHPRISAQYTRSYQSLPEWLKESYNKIYNLFFYHRNDGYWFNSAMKKLPSLISSTDMLVCGEDLGMIPSCVPTAMKSLSILSLEIERMPKDPNSKFGKTSEYPYLSVCTTGTHDTSTLRGWWEENRSVTQEYYNNILNEKGESPIFCEPWICIKIIKNHLNSPSMLTVLPLQDWLSIFPELRKENPNSERINIPSNPKHYWRYRMHLNIEEMNSNKNLVSTLKTLILDSGR</sequence>
<dbReference type="EMBL" id="VSSQ01002819">
    <property type="protein sequence ID" value="MPM17564.1"/>
    <property type="molecule type" value="Genomic_DNA"/>
</dbReference>
<keyword evidence="8" id="KW-0119">Carbohydrate metabolism</keyword>
<organism evidence="12">
    <name type="scientific">bioreactor metagenome</name>
    <dbReference type="NCBI Taxonomy" id="1076179"/>
    <lineage>
        <taxon>unclassified sequences</taxon>
        <taxon>metagenomes</taxon>
        <taxon>ecological metagenomes</taxon>
    </lineage>
</organism>
<evidence type="ECO:0000256" key="8">
    <source>
        <dbReference type="ARBA" id="ARBA00023277"/>
    </source>
</evidence>
<evidence type="ECO:0000313" key="12">
    <source>
        <dbReference type="EMBL" id="MPM17564.1"/>
    </source>
</evidence>
<evidence type="ECO:0000259" key="11">
    <source>
        <dbReference type="PROSITE" id="PS51166"/>
    </source>
</evidence>
<feature type="domain" description="CBM20" evidence="11">
    <location>
        <begin position="119"/>
        <end position="224"/>
    </location>
</feature>
<dbReference type="GO" id="GO:0005737">
    <property type="term" value="C:cytoplasm"/>
    <property type="evidence" value="ECO:0007669"/>
    <property type="project" value="UniProtKB-SubCell"/>
</dbReference>
<dbReference type="Pfam" id="PF00686">
    <property type="entry name" value="CBM_20"/>
    <property type="match status" value="2"/>
</dbReference>
<evidence type="ECO:0000256" key="1">
    <source>
        <dbReference type="ARBA" id="ARBA00000439"/>
    </source>
</evidence>
<feature type="domain" description="CBM20" evidence="11">
    <location>
        <begin position="1"/>
        <end position="97"/>
    </location>
</feature>
<keyword evidence="5" id="KW-0963">Cytoplasm</keyword>
<protein>
    <recommendedName>
        <fullName evidence="4">4-alpha-glucanotransferase</fullName>
        <ecNumber evidence="4">2.4.1.25</ecNumber>
    </recommendedName>
    <alternativeName>
        <fullName evidence="9">Amylomaltase</fullName>
    </alternativeName>
    <alternativeName>
        <fullName evidence="10">Disproportionating enzyme</fullName>
    </alternativeName>
</protein>
<comment type="similarity">
    <text evidence="3">Belongs to the disproportionating enzyme family.</text>
</comment>
<dbReference type="PANTHER" id="PTHR32518:SF3">
    <property type="entry name" value="4-ALPHA-GLUCANOTRANSFERASE"/>
    <property type="match status" value="1"/>
</dbReference>
<dbReference type="SUPFAM" id="SSF49452">
    <property type="entry name" value="Starch-binding domain-like"/>
    <property type="match status" value="2"/>
</dbReference>
<evidence type="ECO:0000256" key="2">
    <source>
        <dbReference type="ARBA" id="ARBA00004496"/>
    </source>
</evidence>
<dbReference type="EC" id="2.4.1.25" evidence="4"/>
<dbReference type="InterPro" id="IPR002044">
    <property type="entry name" value="CBM20"/>
</dbReference>
<evidence type="ECO:0000256" key="9">
    <source>
        <dbReference type="ARBA" id="ARBA00031423"/>
    </source>
</evidence>